<keyword evidence="5 7" id="KW-0067">ATP-binding</keyword>
<dbReference type="InterPro" id="IPR020058">
    <property type="entry name" value="Glu/Gln-tRNA-synth_Ib_cat-dom"/>
</dbReference>
<evidence type="ECO:0000256" key="4">
    <source>
        <dbReference type="ARBA" id="ARBA00022833"/>
    </source>
</evidence>
<comment type="caution">
    <text evidence="10">The sequence shown here is derived from an EMBL/GenBank/DDBJ whole genome shotgun (WGS) entry which is preliminary data.</text>
</comment>
<dbReference type="Proteomes" id="UP000652567">
    <property type="component" value="Unassembled WGS sequence"/>
</dbReference>
<feature type="binding site" evidence="7">
    <location>
        <position position="126"/>
    </location>
    <ligand>
        <name>Zn(2+)</name>
        <dbReference type="ChEBI" id="CHEBI:29105"/>
    </ligand>
</feature>
<dbReference type="AlphaFoldDB" id="A0A928V224"/>
<dbReference type="InterPro" id="IPR049940">
    <property type="entry name" value="GluQ/Sye"/>
</dbReference>
<dbReference type="InterPro" id="IPR022380">
    <property type="entry name" value="Glu-Q_tRNA(Asp)_Synthase"/>
</dbReference>
<evidence type="ECO:0000313" key="10">
    <source>
        <dbReference type="EMBL" id="MBE8716373.1"/>
    </source>
</evidence>
<comment type="cofactor">
    <cofactor evidence="7">
        <name>Zn(2+)</name>
        <dbReference type="ChEBI" id="CHEBI:29105"/>
    </cofactor>
    <text evidence="7">Binds 1 zinc ion per subunit.</text>
</comment>
<evidence type="ECO:0000256" key="5">
    <source>
        <dbReference type="ARBA" id="ARBA00022840"/>
    </source>
</evidence>
<keyword evidence="3 7" id="KW-0547">Nucleotide-binding</keyword>
<dbReference type="NCBIfam" id="NF004314">
    <property type="entry name" value="PRK05710.1-3"/>
    <property type="match status" value="1"/>
</dbReference>
<dbReference type="GO" id="GO:0006424">
    <property type="term" value="P:glutamyl-tRNA aminoacylation"/>
    <property type="evidence" value="ECO:0007669"/>
    <property type="project" value="InterPro"/>
</dbReference>
<feature type="domain" description="Glutamyl/glutaminyl-tRNA synthetase class Ib catalytic" evidence="9">
    <location>
        <begin position="16"/>
        <end position="250"/>
    </location>
</feature>
<comment type="similarity">
    <text evidence="7">Belongs to the class-I aminoacyl-tRNA synthetase family. GluQ subfamily.</text>
</comment>
<evidence type="ECO:0000313" key="11">
    <source>
        <dbReference type="Proteomes" id="UP000652567"/>
    </source>
</evidence>
<proteinExistence type="inferred from homology"/>
<dbReference type="FunFam" id="3.40.50.620:FF:000093">
    <property type="entry name" value="Glutamyl-Q tRNA(Asp) synthetase"/>
    <property type="match status" value="1"/>
</dbReference>
<feature type="binding site" evidence="7">
    <location>
        <begin position="16"/>
        <end position="20"/>
    </location>
    <ligand>
        <name>L-glutamate</name>
        <dbReference type="ChEBI" id="CHEBI:29985"/>
    </ligand>
</feature>
<feature type="binding site" evidence="7">
    <location>
        <position position="110"/>
    </location>
    <ligand>
        <name>Zn(2+)</name>
        <dbReference type="ChEBI" id="CHEBI:29105"/>
    </ligand>
</feature>
<feature type="binding site" evidence="7">
    <location>
        <position position="186"/>
    </location>
    <ligand>
        <name>L-glutamate</name>
        <dbReference type="ChEBI" id="CHEBI:29985"/>
    </ligand>
</feature>
<protein>
    <recommendedName>
        <fullName evidence="7">Glutamyl-Q tRNA(Asp) synthetase</fullName>
        <shortName evidence="7">Glu-Q-RSs</shortName>
        <ecNumber evidence="7">6.1.1.-</ecNumber>
    </recommendedName>
</protein>
<dbReference type="PANTHER" id="PTHR43311:SF1">
    <property type="entry name" value="GLUTAMYL-Q TRNA(ASP) SYNTHETASE"/>
    <property type="match status" value="1"/>
</dbReference>
<dbReference type="GO" id="GO:0005524">
    <property type="term" value="F:ATP binding"/>
    <property type="evidence" value="ECO:0007669"/>
    <property type="project" value="UniProtKB-KW"/>
</dbReference>
<reference evidence="10" key="1">
    <citation type="submission" date="2018-07" db="EMBL/GenBank/DDBJ databases">
        <title>Genome assembly of strain Ka43.</title>
        <authorList>
            <person name="Kukolya J."/>
            <person name="Nagy I."/>
            <person name="Horvath B."/>
            <person name="Toth A."/>
        </authorList>
    </citation>
    <scope>NUCLEOTIDE SEQUENCE</scope>
    <source>
        <strain evidence="10">KB43</strain>
    </source>
</reference>
<dbReference type="GO" id="GO:0008270">
    <property type="term" value="F:zinc ion binding"/>
    <property type="evidence" value="ECO:0007669"/>
    <property type="project" value="UniProtKB-UniRule"/>
</dbReference>
<evidence type="ECO:0000256" key="7">
    <source>
        <dbReference type="HAMAP-Rule" id="MF_01428"/>
    </source>
</evidence>
<dbReference type="Pfam" id="PF00749">
    <property type="entry name" value="tRNA-synt_1c"/>
    <property type="match status" value="1"/>
</dbReference>
<dbReference type="GO" id="GO:0006400">
    <property type="term" value="P:tRNA modification"/>
    <property type="evidence" value="ECO:0007669"/>
    <property type="project" value="InterPro"/>
</dbReference>
<feature type="short sequence motif" description="'HIGH' region" evidence="7">
    <location>
        <begin position="19"/>
        <end position="29"/>
    </location>
</feature>
<dbReference type="EC" id="6.1.1.-" evidence="7"/>
<feature type="binding site" evidence="7">
    <location>
        <position position="52"/>
    </location>
    <ligand>
        <name>L-glutamate</name>
        <dbReference type="ChEBI" id="CHEBI:29985"/>
    </ligand>
</feature>
<evidence type="ECO:0000259" key="9">
    <source>
        <dbReference type="Pfam" id="PF00749"/>
    </source>
</evidence>
<dbReference type="HAMAP" id="MF_01428">
    <property type="entry name" value="Glu_Q_tRNA_synth"/>
    <property type="match status" value="1"/>
</dbReference>
<feature type="binding site" evidence="7">
    <location>
        <position position="204"/>
    </location>
    <ligand>
        <name>L-glutamate</name>
        <dbReference type="ChEBI" id="CHEBI:29985"/>
    </ligand>
</feature>
<name>A0A928V224_9GAMM</name>
<evidence type="ECO:0000256" key="2">
    <source>
        <dbReference type="ARBA" id="ARBA00022723"/>
    </source>
</evidence>
<organism evidence="10 11">
    <name type="scientific">Cellvibrio polysaccharolyticus</name>
    <dbReference type="NCBI Taxonomy" id="2082724"/>
    <lineage>
        <taxon>Bacteria</taxon>
        <taxon>Pseudomonadati</taxon>
        <taxon>Pseudomonadota</taxon>
        <taxon>Gammaproteobacteria</taxon>
        <taxon>Cellvibrionales</taxon>
        <taxon>Cellvibrionaceae</taxon>
        <taxon>Cellvibrio</taxon>
    </lineage>
</organism>
<keyword evidence="4 7" id="KW-0862">Zinc</keyword>
<evidence type="ECO:0000256" key="1">
    <source>
        <dbReference type="ARBA" id="ARBA00022598"/>
    </source>
</evidence>
<gene>
    <name evidence="7" type="primary">gluQ</name>
    <name evidence="10" type="ORF">C4F51_04140</name>
</gene>
<keyword evidence="1 7" id="KW-0436">Ligase</keyword>
<dbReference type="GO" id="GO:0004818">
    <property type="term" value="F:glutamate-tRNA ligase activity"/>
    <property type="evidence" value="ECO:0007669"/>
    <property type="project" value="TreeGrafter"/>
</dbReference>
<dbReference type="Gene3D" id="3.40.50.620">
    <property type="entry name" value="HUPs"/>
    <property type="match status" value="1"/>
</dbReference>
<dbReference type="InterPro" id="IPR014729">
    <property type="entry name" value="Rossmann-like_a/b/a_fold"/>
</dbReference>
<dbReference type="PANTHER" id="PTHR43311">
    <property type="entry name" value="GLUTAMATE--TRNA LIGASE"/>
    <property type="match status" value="1"/>
</dbReference>
<dbReference type="SUPFAM" id="SSF52374">
    <property type="entry name" value="Nucleotidylyl transferase"/>
    <property type="match status" value="1"/>
</dbReference>
<dbReference type="PRINTS" id="PR00987">
    <property type="entry name" value="TRNASYNTHGLU"/>
</dbReference>
<keyword evidence="11" id="KW-1185">Reference proteome</keyword>
<keyword evidence="6 7" id="KW-0030">Aminoacyl-tRNA synthetase</keyword>
<keyword evidence="2 7" id="KW-0479">Metal-binding</keyword>
<feature type="short sequence motif" description="'KMSKS' region" evidence="7">
    <location>
        <begin position="242"/>
        <end position="246"/>
    </location>
</feature>
<dbReference type="InterPro" id="IPR000924">
    <property type="entry name" value="Glu/Gln-tRNA-synth"/>
</dbReference>
<accession>A0A928V224</accession>
<dbReference type="EMBL" id="PRDL01000001">
    <property type="protein sequence ID" value="MBE8716373.1"/>
    <property type="molecule type" value="Genomic_DNA"/>
</dbReference>
<feature type="binding site" evidence="7">
    <location>
        <position position="245"/>
    </location>
    <ligand>
        <name>ATP</name>
        <dbReference type="ChEBI" id="CHEBI:30616"/>
    </ligand>
</feature>
<dbReference type="NCBIfam" id="TIGR03838">
    <property type="entry name" value="queuosine_YadB"/>
    <property type="match status" value="1"/>
</dbReference>
<dbReference type="GO" id="GO:0005829">
    <property type="term" value="C:cytosol"/>
    <property type="evidence" value="ECO:0007669"/>
    <property type="project" value="TreeGrafter"/>
</dbReference>
<feature type="binding site" evidence="7">
    <location>
        <position position="122"/>
    </location>
    <ligand>
        <name>Zn(2+)</name>
        <dbReference type="ChEBI" id="CHEBI:29105"/>
    </ligand>
</feature>
<sequence length="317" mass="35530">MPATSPAFLNTPYIGRFAPSPTGLLHFGSLVSALASFLDARACRGTWLVRMEDLDPPREQPGAADAILQALEQHGLTWDGEVVFQSRRHAAYETLLHDLQRQHLIYRCDCTRQDLQTMGGIYNGRCRTRLVDTSHPHALRLKLYDTLPLPDDRLEFTDLFQGQQIQNLRLEAGDQILKRKDGLFAYQLAVVADDMAQGITHIIRGLDLLPVTARQIAFFNICHRPAPLYGHVPMAINQHGQKLSKQNLALPLDGQKASGNLWYALAFLGQRPPPELKTATVAEILAWGVQHWQREQVAAMPREALSPLLSGEEYPHL</sequence>
<keyword evidence="8" id="KW-0648">Protein biosynthesis</keyword>
<evidence type="ECO:0000256" key="3">
    <source>
        <dbReference type="ARBA" id="ARBA00022741"/>
    </source>
</evidence>
<evidence type="ECO:0000256" key="8">
    <source>
        <dbReference type="RuleBase" id="RU363037"/>
    </source>
</evidence>
<comment type="function">
    <text evidence="7">Catalyzes the tRNA-independent activation of glutamate in presence of ATP and the subsequent transfer of glutamate onto a tRNA(Asp). Glutamate is transferred on the 2-amino-5-(4,5-dihydroxy-2-cyclopenten-1-yl) moiety of the queuosine in the wobble position of the QUC anticodon.</text>
</comment>
<feature type="binding site" evidence="7">
    <location>
        <position position="108"/>
    </location>
    <ligand>
        <name>Zn(2+)</name>
        <dbReference type="ChEBI" id="CHEBI:29105"/>
    </ligand>
</feature>
<evidence type="ECO:0000256" key="6">
    <source>
        <dbReference type="ARBA" id="ARBA00023146"/>
    </source>
</evidence>